<evidence type="ECO:0000313" key="2">
    <source>
        <dbReference type="Proteomes" id="UP000214588"/>
    </source>
</evidence>
<protein>
    <submittedName>
        <fullName evidence="1">Uncharacterized protein</fullName>
    </submittedName>
</protein>
<evidence type="ECO:0000313" key="1">
    <source>
        <dbReference type="EMBL" id="OWZ83253.1"/>
    </source>
</evidence>
<comment type="caution">
    <text evidence="1">The sequence shown here is derived from an EMBL/GenBank/DDBJ whole genome shotgun (WGS) entry which is preliminary data.</text>
</comment>
<gene>
    <name evidence="1" type="ORF">CDO51_09760</name>
</gene>
<name>A0A226BW80_9FIRM</name>
<dbReference type="OrthoDB" id="1442042at1239"/>
<proteinExistence type="predicted"/>
<dbReference type="EMBL" id="NIQC01000023">
    <property type="protein sequence ID" value="OWZ83253.1"/>
    <property type="molecule type" value="Genomic_DNA"/>
</dbReference>
<keyword evidence="2" id="KW-1185">Reference proteome</keyword>
<accession>A0A226BW80</accession>
<sequence>MTCHTGNGNDMTYENFIEAIKLKDITMKKINLEKYIDFVGEDYDGKLNFNLPEADYKIANKENFKY</sequence>
<reference evidence="1 2" key="1">
    <citation type="submission" date="2017-06" db="EMBL/GenBank/DDBJ databases">
        <title>Draft Genome Sequence of Natranaerobius trueperi halophilic, alkalithermophilic bacteria from soda lakes.</title>
        <authorList>
            <person name="Zhao B."/>
        </authorList>
    </citation>
    <scope>NUCLEOTIDE SEQUENCE [LARGE SCALE GENOMIC DNA]</scope>
    <source>
        <strain evidence="1 2">DSM 18760</strain>
    </source>
</reference>
<organism evidence="1 2">
    <name type="scientific">Natranaerobius trueperi</name>
    <dbReference type="NCBI Taxonomy" id="759412"/>
    <lineage>
        <taxon>Bacteria</taxon>
        <taxon>Bacillati</taxon>
        <taxon>Bacillota</taxon>
        <taxon>Clostridia</taxon>
        <taxon>Natranaerobiales</taxon>
        <taxon>Natranaerobiaceae</taxon>
        <taxon>Natranaerobius</taxon>
    </lineage>
</organism>
<dbReference type="RefSeq" id="WP_089024079.1">
    <property type="nucleotide sequence ID" value="NZ_NIQC01000023.1"/>
</dbReference>
<dbReference type="Proteomes" id="UP000214588">
    <property type="component" value="Unassembled WGS sequence"/>
</dbReference>
<dbReference type="AlphaFoldDB" id="A0A226BW80"/>